<comment type="caution">
    <text evidence="1">The sequence shown here is derived from an EMBL/GenBank/DDBJ whole genome shotgun (WGS) entry which is preliminary data.</text>
</comment>
<accession>A0A316FDY9</accession>
<dbReference type="EMBL" id="QGGU01000013">
    <property type="protein sequence ID" value="PWK46345.1"/>
    <property type="molecule type" value="Genomic_DNA"/>
</dbReference>
<dbReference type="RefSeq" id="WP_109764783.1">
    <property type="nucleotide sequence ID" value="NZ_QGGU01000013.1"/>
</dbReference>
<reference evidence="1 2" key="1">
    <citation type="submission" date="2018-05" db="EMBL/GenBank/DDBJ databases">
        <title>Genomic Encyclopedia of Type Strains, Phase IV (KMG-IV): sequencing the most valuable type-strain genomes for metagenomic binning, comparative biology and taxonomic classification.</title>
        <authorList>
            <person name="Goeker M."/>
        </authorList>
    </citation>
    <scope>NUCLEOTIDE SEQUENCE [LARGE SCALE GENOMIC DNA]</scope>
    <source>
        <strain evidence="1 2">DSM 25350</strain>
    </source>
</reference>
<keyword evidence="2" id="KW-1185">Reference proteome</keyword>
<protein>
    <submittedName>
        <fullName evidence="1">Uncharacterized protein</fullName>
    </submittedName>
</protein>
<name>A0A316FDY9_9GAMM</name>
<evidence type="ECO:0000313" key="1">
    <source>
        <dbReference type="EMBL" id="PWK46345.1"/>
    </source>
</evidence>
<gene>
    <name evidence="1" type="ORF">C8D97_11328</name>
</gene>
<proteinExistence type="predicted"/>
<organism evidence="1 2">
    <name type="scientific">Pleionea mediterranea</name>
    <dbReference type="NCBI Taxonomy" id="523701"/>
    <lineage>
        <taxon>Bacteria</taxon>
        <taxon>Pseudomonadati</taxon>
        <taxon>Pseudomonadota</taxon>
        <taxon>Gammaproteobacteria</taxon>
        <taxon>Oceanospirillales</taxon>
        <taxon>Pleioneaceae</taxon>
        <taxon>Pleionea</taxon>
    </lineage>
</organism>
<sequence>MKYIITLLASFLVFLCSFVYGEHPPYQYLIEQEECDNTQLKNVGADIDVSITDSNYVISASFPINGASIIVNPKLNFVGNTATLSLTEASYSEGKAGCMCTKTIKATFSVELLSNADKIFIVLDGIVLGEAVIPNNKFKHDAEAAPLN</sequence>
<evidence type="ECO:0000313" key="2">
    <source>
        <dbReference type="Proteomes" id="UP000245790"/>
    </source>
</evidence>
<dbReference type="AlphaFoldDB" id="A0A316FDY9"/>
<dbReference type="Proteomes" id="UP000245790">
    <property type="component" value="Unassembled WGS sequence"/>
</dbReference>